<proteinExistence type="predicted"/>
<dbReference type="AlphaFoldDB" id="A0ABD2M5L2"/>
<protein>
    <submittedName>
        <fullName evidence="2">Uncharacterized protein</fullName>
    </submittedName>
</protein>
<accession>A0ABD2M5L2</accession>
<feature type="signal peptide" evidence="1">
    <location>
        <begin position="1"/>
        <end position="28"/>
    </location>
</feature>
<keyword evidence="3" id="KW-1185">Reference proteome</keyword>
<dbReference type="EMBL" id="JBICBT010000127">
    <property type="protein sequence ID" value="KAL3122774.1"/>
    <property type="molecule type" value="Genomic_DNA"/>
</dbReference>
<sequence>MLNKFFFTFSAPLFLLFTVLLSTDNCEAMDEIYENACKPACRSLSVTTCDKHSIKAKDVNSRMVLCYCEWKTNEGCVPKDAPSNDVATAN</sequence>
<name>A0ABD2M5L2_9BILA</name>
<evidence type="ECO:0000256" key="1">
    <source>
        <dbReference type="SAM" id="SignalP"/>
    </source>
</evidence>
<evidence type="ECO:0000313" key="3">
    <source>
        <dbReference type="Proteomes" id="UP001620626"/>
    </source>
</evidence>
<evidence type="ECO:0000313" key="2">
    <source>
        <dbReference type="EMBL" id="KAL3122774.1"/>
    </source>
</evidence>
<keyword evidence="1" id="KW-0732">Signal</keyword>
<gene>
    <name evidence="2" type="ORF">niasHT_008464</name>
</gene>
<feature type="chain" id="PRO_5044801785" evidence="1">
    <location>
        <begin position="29"/>
        <end position="90"/>
    </location>
</feature>
<organism evidence="2 3">
    <name type="scientific">Heterodera trifolii</name>
    <dbReference type="NCBI Taxonomy" id="157864"/>
    <lineage>
        <taxon>Eukaryota</taxon>
        <taxon>Metazoa</taxon>
        <taxon>Ecdysozoa</taxon>
        <taxon>Nematoda</taxon>
        <taxon>Chromadorea</taxon>
        <taxon>Rhabditida</taxon>
        <taxon>Tylenchina</taxon>
        <taxon>Tylenchomorpha</taxon>
        <taxon>Tylenchoidea</taxon>
        <taxon>Heteroderidae</taxon>
        <taxon>Heteroderinae</taxon>
        <taxon>Heterodera</taxon>
    </lineage>
</organism>
<reference evidence="2 3" key="1">
    <citation type="submission" date="2024-10" db="EMBL/GenBank/DDBJ databases">
        <authorList>
            <person name="Kim D."/>
        </authorList>
    </citation>
    <scope>NUCLEOTIDE SEQUENCE [LARGE SCALE GENOMIC DNA]</scope>
    <source>
        <strain evidence="2">BH-2024</strain>
    </source>
</reference>
<dbReference type="Proteomes" id="UP001620626">
    <property type="component" value="Unassembled WGS sequence"/>
</dbReference>
<comment type="caution">
    <text evidence="2">The sequence shown here is derived from an EMBL/GenBank/DDBJ whole genome shotgun (WGS) entry which is preliminary data.</text>
</comment>